<dbReference type="EMBL" id="LGRX02016356">
    <property type="protein sequence ID" value="KAK3262251.1"/>
    <property type="molecule type" value="Genomic_DNA"/>
</dbReference>
<evidence type="ECO:0000313" key="3">
    <source>
        <dbReference type="Proteomes" id="UP001190700"/>
    </source>
</evidence>
<dbReference type="Proteomes" id="UP001190700">
    <property type="component" value="Unassembled WGS sequence"/>
</dbReference>
<protein>
    <submittedName>
        <fullName evidence="2">Uncharacterized protein</fullName>
    </submittedName>
</protein>
<name>A0AAE0FNK0_9CHLO</name>
<comment type="caution">
    <text evidence="2">The sequence shown here is derived from an EMBL/GenBank/DDBJ whole genome shotgun (WGS) entry which is preliminary data.</text>
</comment>
<proteinExistence type="predicted"/>
<feature type="region of interest" description="Disordered" evidence="1">
    <location>
        <begin position="342"/>
        <end position="368"/>
    </location>
</feature>
<evidence type="ECO:0000313" key="2">
    <source>
        <dbReference type="EMBL" id="KAK3262251.1"/>
    </source>
</evidence>
<keyword evidence="3" id="KW-1185">Reference proteome</keyword>
<accession>A0AAE0FNK0</accession>
<evidence type="ECO:0000256" key="1">
    <source>
        <dbReference type="SAM" id="MobiDB-lite"/>
    </source>
</evidence>
<organism evidence="2 3">
    <name type="scientific">Cymbomonas tetramitiformis</name>
    <dbReference type="NCBI Taxonomy" id="36881"/>
    <lineage>
        <taxon>Eukaryota</taxon>
        <taxon>Viridiplantae</taxon>
        <taxon>Chlorophyta</taxon>
        <taxon>Pyramimonadophyceae</taxon>
        <taxon>Pyramimonadales</taxon>
        <taxon>Pyramimonadaceae</taxon>
        <taxon>Cymbomonas</taxon>
    </lineage>
</organism>
<dbReference type="AlphaFoldDB" id="A0AAE0FNK0"/>
<sequence>MKEKLRSLAKSFTFGARTRLRHGPNSASRSWHGKAAESEKFREVSAWAQTLLALVAPSPTSASLGLTVGGVGASASGSAAASAGASAAGAAAGAAAPTTCWEWLQWRCLCGGARSRGESEHRDCHGSCTDFRGSGDSGHDSSSYRSRTGCEIGCSGGTIEFVGELRVKECELDELPAGKEATIEHWRAFVHLLQARVGDFQRFVRDRLAALGGEFRTVNEEQLARALRGELAPEDVMRPSGAWLADAEGKEEAGTVHLEAGRHGGGRGRGGVADACYGHNEGLIPAVAVPLGEPKSSWGAGGAGGVPVVTPDPKVEADAAQELGDTAAVEVVDAVDAQVESGPLDMENGGVVPPVPPVPPGGADVPGT</sequence>
<gene>
    <name evidence="2" type="ORF">CYMTET_28881</name>
</gene>
<reference evidence="2 3" key="1">
    <citation type="journal article" date="2015" name="Genome Biol. Evol.">
        <title>Comparative Genomics of a Bacterivorous Green Alga Reveals Evolutionary Causalities and Consequences of Phago-Mixotrophic Mode of Nutrition.</title>
        <authorList>
            <person name="Burns J.A."/>
            <person name="Paasch A."/>
            <person name="Narechania A."/>
            <person name="Kim E."/>
        </authorList>
    </citation>
    <scope>NUCLEOTIDE SEQUENCE [LARGE SCALE GENOMIC DNA]</scope>
    <source>
        <strain evidence="2 3">PLY_AMNH</strain>
    </source>
</reference>